<sequence>MCIIKELSSTIDFISSFQQNVKISGLPFTDRNAQLSINDRELSLDFQLTTEEALKSYSSGFLNRFYVISNNEDKYVVPDQNGVLNGSINLGNSDAELQNYNIRISRLMNGKWNEKEKYYYRFLLPIEKVFWISDIRTFAYQTGRSMYLGLIPIKFPEGEIQIYPVSIGEQKYLAIESEIKCTYEMMQKYIYSISLSLGLITSTIPFDYAYIIATETENFTDDLICGFTQMRPTIKGQYNFFTTNMYSIRECLKRNHVDYAMKQLYDGETFKAHLQDWIQIDEFAKIVLMLYGKEALARATLILIESSTMSLDYQGAMCAVALETICSALEDSKDKPYMSNDDWKTKVKPSFDELINSLCKEKIITEAHAVNMRNKLNSFNLGSNKDKLSLPFSKRNYTLSEQEKDVINSRNRFLHGHILGHCFEESFQEIMYASLELQKLCALLLFRESGFHGLIVNNAVLMGLNKATSVEEPVLV</sequence>
<evidence type="ECO:0000313" key="2">
    <source>
        <dbReference type="Proteomes" id="UP000285343"/>
    </source>
</evidence>
<evidence type="ECO:0008006" key="3">
    <source>
        <dbReference type="Google" id="ProtNLM"/>
    </source>
</evidence>
<evidence type="ECO:0000313" key="1">
    <source>
        <dbReference type="EMBL" id="RGV39892.1"/>
    </source>
</evidence>
<reference evidence="1 2" key="1">
    <citation type="submission" date="2018-08" db="EMBL/GenBank/DDBJ databases">
        <title>A genome reference for cultivated species of the human gut microbiota.</title>
        <authorList>
            <person name="Zou Y."/>
            <person name="Xue W."/>
            <person name="Luo G."/>
        </authorList>
    </citation>
    <scope>NUCLEOTIDE SEQUENCE [LARGE SCALE GENOMIC DNA]</scope>
    <source>
        <strain evidence="1 2">AF14-42</strain>
    </source>
</reference>
<proteinExistence type="predicted"/>
<dbReference type="RefSeq" id="WP_025836297.1">
    <property type="nucleotide sequence ID" value="NZ_QRZC01000023.1"/>
</dbReference>
<comment type="caution">
    <text evidence="1">The sequence shown here is derived from an EMBL/GenBank/DDBJ whole genome shotgun (WGS) entry which is preliminary data.</text>
</comment>
<gene>
    <name evidence="1" type="ORF">DWW14_15710</name>
</gene>
<name>A0A412XAM6_BACUN</name>
<dbReference type="AlphaFoldDB" id="A0A412XAM6"/>
<organism evidence="1 2">
    <name type="scientific">Bacteroides uniformis</name>
    <dbReference type="NCBI Taxonomy" id="820"/>
    <lineage>
        <taxon>Bacteria</taxon>
        <taxon>Pseudomonadati</taxon>
        <taxon>Bacteroidota</taxon>
        <taxon>Bacteroidia</taxon>
        <taxon>Bacteroidales</taxon>
        <taxon>Bacteroidaceae</taxon>
        <taxon>Bacteroides</taxon>
    </lineage>
</organism>
<dbReference type="EMBL" id="QRZC01000023">
    <property type="protein sequence ID" value="RGV39892.1"/>
    <property type="molecule type" value="Genomic_DNA"/>
</dbReference>
<protein>
    <recommendedName>
        <fullName evidence="3">ApeA N-terminal domain-containing protein</fullName>
    </recommendedName>
</protein>
<dbReference type="Proteomes" id="UP000285343">
    <property type="component" value="Unassembled WGS sequence"/>
</dbReference>
<accession>A0A412XAM6</accession>